<organism evidence="2 3">
    <name type="scientific">Metarhizobium album</name>
    <dbReference type="NCBI Taxonomy" id="2182425"/>
    <lineage>
        <taxon>Bacteria</taxon>
        <taxon>Pseudomonadati</taxon>
        <taxon>Pseudomonadota</taxon>
        <taxon>Alphaproteobacteria</taxon>
        <taxon>Hyphomicrobiales</taxon>
        <taxon>Rhizobiaceae</taxon>
        <taxon>Metarhizobium</taxon>
    </lineage>
</organism>
<dbReference type="Gene3D" id="3.30.450.20">
    <property type="entry name" value="PAS domain"/>
    <property type="match status" value="1"/>
</dbReference>
<evidence type="ECO:0000313" key="3">
    <source>
        <dbReference type="Proteomes" id="UP000245252"/>
    </source>
</evidence>
<dbReference type="SUPFAM" id="SSF55785">
    <property type="entry name" value="PYP-like sensor domain (PAS domain)"/>
    <property type="match status" value="1"/>
</dbReference>
<gene>
    <name evidence="2" type="ORF">DEM27_09955</name>
</gene>
<proteinExistence type="predicted"/>
<evidence type="ECO:0000259" key="1">
    <source>
        <dbReference type="Pfam" id="PF08448"/>
    </source>
</evidence>
<dbReference type="InterPro" id="IPR013656">
    <property type="entry name" value="PAS_4"/>
</dbReference>
<dbReference type="EMBL" id="QFBC01000003">
    <property type="protein sequence ID" value="PWE56683.1"/>
    <property type="molecule type" value="Genomic_DNA"/>
</dbReference>
<keyword evidence="3" id="KW-1185">Reference proteome</keyword>
<dbReference type="AlphaFoldDB" id="A0A2U2DTP3"/>
<dbReference type="Proteomes" id="UP000245252">
    <property type="component" value="Unassembled WGS sequence"/>
</dbReference>
<dbReference type="RefSeq" id="WP_109458059.1">
    <property type="nucleotide sequence ID" value="NZ_QFBC01000003.1"/>
</dbReference>
<comment type="caution">
    <text evidence="2">The sequence shown here is derived from an EMBL/GenBank/DDBJ whole genome shotgun (WGS) entry which is preliminary data.</text>
</comment>
<feature type="domain" description="PAS fold-4" evidence="1">
    <location>
        <begin position="169"/>
        <end position="279"/>
    </location>
</feature>
<accession>A0A2U2DTP3</accession>
<protein>
    <recommendedName>
        <fullName evidence="1">PAS fold-4 domain-containing protein</fullName>
    </recommendedName>
</protein>
<dbReference type="InterPro" id="IPR035965">
    <property type="entry name" value="PAS-like_dom_sf"/>
</dbReference>
<dbReference type="OrthoDB" id="7865850at2"/>
<sequence>MRGVRRGRYRAHCPHCCHETDTLPKKHFWRDTACIRACGNQGRMALKELIDLFWVKYAELKLAVETGQERSLLKLDREVEALLQRIFEQTATNALEIQMQFLVAIELLKKEAEDRCCVLRHAENLQRVVERHLLPGAGSELLPRLAQLSSLALTVQISASDDSIDIAMLENLPDRAAIISPDYRYLFSNKANAAALNVQQGQINGRHIGEFIGLHRFVQGFKEKLDRAFTGDAVEYTYADQSEGRTRVMRCRMSPYRGPQDADLVGALLMMEEIADRRQPRPTAA</sequence>
<evidence type="ECO:0000313" key="2">
    <source>
        <dbReference type="EMBL" id="PWE56683.1"/>
    </source>
</evidence>
<dbReference type="Pfam" id="PF08448">
    <property type="entry name" value="PAS_4"/>
    <property type="match status" value="1"/>
</dbReference>
<name>A0A2U2DTP3_9HYPH</name>
<reference evidence="2 3" key="1">
    <citation type="submission" date="2018-05" db="EMBL/GenBank/DDBJ databases">
        <title>The draft genome of strain NS-104.</title>
        <authorList>
            <person name="Hang P."/>
            <person name="Jiang J."/>
        </authorList>
    </citation>
    <scope>NUCLEOTIDE SEQUENCE [LARGE SCALE GENOMIC DNA]</scope>
    <source>
        <strain evidence="2 3">NS-104</strain>
    </source>
</reference>